<dbReference type="Proteomes" id="UP000887574">
    <property type="component" value="Unplaced"/>
</dbReference>
<name>A0A915DAD9_9BILA</name>
<dbReference type="WBParaSite" id="jg17550">
    <property type="protein sequence ID" value="jg17550"/>
    <property type="gene ID" value="jg17550"/>
</dbReference>
<keyword evidence="1" id="KW-1185">Reference proteome</keyword>
<organism evidence="1 2">
    <name type="scientific">Ditylenchus dipsaci</name>
    <dbReference type="NCBI Taxonomy" id="166011"/>
    <lineage>
        <taxon>Eukaryota</taxon>
        <taxon>Metazoa</taxon>
        <taxon>Ecdysozoa</taxon>
        <taxon>Nematoda</taxon>
        <taxon>Chromadorea</taxon>
        <taxon>Rhabditida</taxon>
        <taxon>Tylenchina</taxon>
        <taxon>Tylenchomorpha</taxon>
        <taxon>Sphaerularioidea</taxon>
        <taxon>Anguinidae</taxon>
        <taxon>Anguininae</taxon>
        <taxon>Ditylenchus</taxon>
    </lineage>
</organism>
<dbReference type="AlphaFoldDB" id="A0A915DAD9"/>
<sequence length="296" mass="32262">MAQIPYITLIKPNGSPIILRLQDNKLDLRTLERSYPGLTITFDDHTTNQNNILLDINEATSEGIEPANGWHNKTFRMTVLGAEQGAQVRLDSHHFQLRDLALSIRGGDPPLSIKKCVYFIEGAEGEKRSVTVLDSRYAATYAHGSHRALEVGSKMTVTNFVANTQHVTSVVKVDGSKDFLILESLGAANRFQVNETPAHGNGLRLTTGQIMTSEIDRHWHILGSSGSNCGDSGAPVFSRPLELNEKVKWIGMNVGSSSSGKSNPVQAHIVSSVTLLHALDKLKVKEIANTSSTVVE</sequence>
<evidence type="ECO:0000313" key="1">
    <source>
        <dbReference type="Proteomes" id="UP000887574"/>
    </source>
</evidence>
<protein>
    <submittedName>
        <fullName evidence="2">Serine protease</fullName>
    </submittedName>
</protein>
<evidence type="ECO:0000313" key="2">
    <source>
        <dbReference type="WBParaSite" id="jg17550"/>
    </source>
</evidence>
<accession>A0A915DAD9</accession>
<proteinExistence type="predicted"/>
<reference evidence="2" key="1">
    <citation type="submission" date="2022-11" db="UniProtKB">
        <authorList>
            <consortium name="WormBaseParasite"/>
        </authorList>
    </citation>
    <scope>IDENTIFICATION</scope>
</reference>